<dbReference type="SUPFAM" id="SSF74788">
    <property type="entry name" value="Cullin repeat-like"/>
    <property type="match status" value="1"/>
</dbReference>
<dbReference type="PANTHER" id="PTHR21426">
    <property type="entry name" value="EXOCYST COMPLEX COMPONENT 8"/>
    <property type="match status" value="1"/>
</dbReference>
<keyword evidence="3" id="KW-0268">Exocytosis</keyword>
<evidence type="ECO:0000313" key="7">
    <source>
        <dbReference type="Proteomes" id="UP000001514"/>
    </source>
</evidence>
<dbReference type="InterPro" id="IPR032403">
    <property type="entry name" value="Exo84_C"/>
</dbReference>
<dbReference type="Gramene" id="EFJ29276">
    <property type="protein sequence ID" value="EFJ29276"/>
    <property type="gene ID" value="SELMODRAFT_92329"/>
</dbReference>
<dbReference type="EMBL" id="GL377578">
    <property type="protein sequence ID" value="EFJ29276.1"/>
    <property type="molecule type" value="Genomic_DNA"/>
</dbReference>
<dbReference type="HOGENOM" id="CLU_015217_2_0_1"/>
<keyword evidence="4" id="KW-0653">Protein transport</keyword>
<dbReference type="Proteomes" id="UP000001514">
    <property type="component" value="Unassembled WGS sequence"/>
</dbReference>
<evidence type="ECO:0000313" key="6">
    <source>
        <dbReference type="EMBL" id="EFJ29276.1"/>
    </source>
</evidence>
<dbReference type="AlphaFoldDB" id="D8RGC4"/>
<dbReference type="GO" id="GO:0006887">
    <property type="term" value="P:exocytosis"/>
    <property type="evidence" value="ECO:0007669"/>
    <property type="project" value="UniProtKB-KW"/>
</dbReference>
<proteinExistence type="inferred from homology"/>
<name>D8RGC4_SELML</name>
<gene>
    <name evidence="6" type="ORF">SELMODRAFT_92329</name>
</gene>
<dbReference type="Pfam" id="PF16528">
    <property type="entry name" value="Exo84_C"/>
    <property type="match status" value="1"/>
</dbReference>
<evidence type="ECO:0000256" key="1">
    <source>
        <dbReference type="ARBA" id="ARBA00007210"/>
    </source>
</evidence>
<evidence type="ECO:0000256" key="2">
    <source>
        <dbReference type="ARBA" id="ARBA00022448"/>
    </source>
</evidence>
<feature type="domain" description="Exocyst component Exo84 C-terminal" evidence="5">
    <location>
        <begin position="135"/>
        <end position="335"/>
    </location>
</feature>
<organism evidence="7">
    <name type="scientific">Selaginella moellendorffii</name>
    <name type="common">Spikemoss</name>
    <dbReference type="NCBI Taxonomy" id="88036"/>
    <lineage>
        <taxon>Eukaryota</taxon>
        <taxon>Viridiplantae</taxon>
        <taxon>Streptophyta</taxon>
        <taxon>Embryophyta</taxon>
        <taxon>Tracheophyta</taxon>
        <taxon>Lycopodiopsida</taxon>
        <taxon>Selaginellales</taxon>
        <taxon>Selaginellaceae</taxon>
        <taxon>Selaginella</taxon>
    </lineage>
</organism>
<dbReference type="Gene3D" id="1.20.58.1220">
    <property type="entry name" value="Exo84p, C-terminal helical domain"/>
    <property type="match status" value="1"/>
</dbReference>
<reference evidence="6 7" key="1">
    <citation type="journal article" date="2011" name="Science">
        <title>The Selaginella genome identifies genetic changes associated with the evolution of vascular plants.</title>
        <authorList>
            <person name="Banks J.A."/>
            <person name="Nishiyama T."/>
            <person name="Hasebe M."/>
            <person name="Bowman J.L."/>
            <person name="Gribskov M."/>
            <person name="dePamphilis C."/>
            <person name="Albert V.A."/>
            <person name="Aono N."/>
            <person name="Aoyama T."/>
            <person name="Ambrose B.A."/>
            <person name="Ashton N.W."/>
            <person name="Axtell M.J."/>
            <person name="Barker E."/>
            <person name="Barker M.S."/>
            <person name="Bennetzen J.L."/>
            <person name="Bonawitz N.D."/>
            <person name="Chapple C."/>
            <person name="Cheng C."/>
            <person name="Correa L.G."/>
            <person name="Dacre M."/>
            <person name="DeBarry J."/>
            <person name="Dreyer I."/>
            <person name="Elias M."/>
            <person name="Engstrom E.M."/>
            <person name="Estelle M."/>
            <person name="Feng L."/>
            <person name="Finet C."/>
            <person name="Floyd S.K."/>
            <person name="Frommer W.B."/>
            <person name="Fujita T."/>
            <person name="Gramzow L."/>
            <person name="Gutensohn M."/>
            <person name="Harholt J."/>
            <person name="Hattori M."/>
            <person name="Heyl A."/>
            <person name="Hirai T."/>
            <person name="Hiwatashi Y."/>
            <person name="Ishikawa M."/>
            <person name="Iwata M."/>
            <person name="Karol K.G."/>
            <person name="Koehler B."/>
            <person name="Kolukisaoglu U."/>
            <person name="Kubo M."/>
            <person name="Kurata T."/>
            <person name="Lalonde S."/>
            <person name="Li K."/>
            <person name="Li Y."/>
            <person name="Litt A."/>
            <person name="Lyons E."/>
            <person name="Manning G."/>
            <person name="Maruyama T."/>
            <person name="Michael T.P."/>
            <person name="Mikami K."/>
            <person name="Miyazaki S."/>
            <person name="Morinaga S."/>
            <person name="Murata T."/>
            <person name="Mueller-Roeber B."/>
            <person name="Nelson D.R."/>
            <person name="Obara M."/>
            <person name="Oguri Y."/>
            <person name="Olmstead R.G."/>
            <person name="Onodera N."/>
            <person name="Petersen B.L."/>
            <person name="Pils B."/>
            <person name="Prigge M."/>
            <person name="Rensing S.A."/>
            <person name="Riano-Pachon D.M."/>
            <person name="Roberts A.W."/>
            <person name="Sato Y."/>
            <person name="Scheller H.V."/>
            <person name="Schulz B."/>
            <person name="Schulz C."/>
            <person name="Shakirov E.V."/>
            <person name="Shibagaki N."/>
            <person name="Shinohara N."/>
            <person name="Shippen D.E."/>
            <person name="Soerensen I."/>
            <person name="Sotooka R."/>
            <person name="Sugimoto N."/>
            <person name="Sugita M."/>
            <person name="Sumikawa N."/>
            <person name="Tanurdzic M."/>
            <person name="Theissen G."/>
            <person name="Ulvskov P."/>
            <person name="Wakazuki S."/>
            <person name="Weng J.K."/>
            <person name="Willats W.W."/>
            <person name="Wipf D."/>
            <person name="Wolf P.G."/>
            <person name="Yang L."/>
            <person name="Zimmer A.D."/>
            <person name="Zhu Q."/>
            <person name="Mitros T."/>
            <person name="Hellsten U."/>
            <person name="Loque D."/>
            <person name="Otillar R."/>
            <person name="Salamov A."/>
            <person name="Schmutz J."/>
            <person name="Shapiro H."/>
            <person name="Lindquist E."/>
            <person name="Lucas S."/>
            <person name="Rokhsar D."/>
            <person name="Grigoriev I.V."/>
        </authorList>
    </citation>
    <scope>NUCLEOTIDE SEQUENCE [LARGE SCALE GENOMIC DNA]</scope>
</reference>
<dbReference type="eggNOG" id="KOG2215">
    <property type="taxonomic scope" value="Eukaryota"/>
</dbReference>
<dbReference type="GO" id="GO:0008104">
    <property type="term" value="P:intracellular protein localization"/>
    <property type="evidence" value="ECO:0000318"/>
    <property type="project" value="GO_Central"/>
</dbReference>
<dbReference type="KEGG" id="smo:SELMODRAFT_92329"/>
<sequence>MGADEALANDLRLLERDAFDIDQYIRSKCPLMSEKGVKKLRQELIDLKITCTEFSRSNVHRDYTYFIRATRDISWLETSLFRVRNLLSNQAAIIHCLLQQPQKSAELCAQDVSNPQFLQEEEGTKSSKWGQQFPELLDNLQILLAEKKTHKALDELEKGRVFFDENAPQKSEAAVIALNLKSMKERLAEELANSTMKASVCGVELRDTCSVLQKLGEGSRAHDLLLVSHRNRLLYNIKGLCRSKSSYGGAYTAALSQLAFSAISLALKDSAAVFNGNFSCGSELVLWARDITQEFVTLLKKYVLSSLAAAGGLRAAAECVHMALGHCFLLETQGLAICPYLSSLLKPSVEEAVSANVVRIGDNVIALAAADDWNLIQPLHDQRMGGRASYRTAEGIYVRLSSSAHTFNILIEDFLHGVKPLTRFQLAHSALEALCKIYERYVDLLIDALLPDGQILQKGNIKLAKTMSQKLVVLGNATALSEDILPKVSRSLLQCQESFNSSIDDEQQKEWKLYLQHTCEKLKSTICNILIKDILYDKDRELLTPDLYSEAADPEWQQNPFPSSPFEQLLFKVVALAKAGEDVFRGQEHVCLLLITDILTSVVTAIQHNKSFWSQVEEGPKTFSSIGLRKFVLDMQFVIEIATERSCTSDVMYKVVAGNIALASNAFALNGQDPMSVLPDDKWFLEASLAAYKRIVKA</sequence>
<evidence type="ECO:0000256" key="3">
    <source>
        <dbReference type="ARBA" id="ARBA00022483"/>
    </source>
</evidence>
<comment type="similarity">
    <text evidence="1">Belongs to the EXO84 family.</text>
</comment>
<dbReference type="InterPro" id="IPR033961">
    <property type="entry name" value="Exo84"/>
</dbReference>
<dbReference type="STRING" id="88036.D8RGC4"/>
<dbReference type="GO" id="GO:0006893">
    <property type="term" value="P:Golgi to plasma membrane transport"/>
    <property type="evidence" value="ECO:0000318"/>
    <property type="project" value="GO_Central"/>
</dbReference>
<dbReference type="InterPro" id="IPR016159">
    <property type="entry name" value="Cullin_repeat-like_dom_sf"/>
</dbReference>
<keyword evidence="2" id="KW-0813">Transport</keyword>
<dbReference type="InterPro" id="IPR042560">
    <property type="entry name" value="Exo84_C_2"/>
</dbReference>
<protein>
    <recommendedName>
        <fullName evidence="5">Exocyst component Exo84 C-terminal domain-containing protein</fullName>
    </recommendedName>
</protein>
<accession>D8RGC4</accession>
<keyword evidence="7" id="KW-1185">Reference proteome</keyword>
<evidence type="ECO:0000259" key="5">
    <source>
        <dbReference type="Pfam" id="PF16528"/>
    </source>
</evidence>
<dbReference type="PANTHER" id="PTHR21426:SF12">
    <property type="entry name" value="EXOCYST COMPLEX COMPONENT 8"/>
    <property type="match status" value="1"/>
</dbReference>
<dbReference type="GO" id="GO:0015031">
    <property type="term" value="P:protein transport"/>
    <property type="evidence" value="ECO:0007669"/>
    <property type="project" value="UniProtKB-KW"/>
</dbReference>
<dbReference type="InParanoid" id="D8RGC4"/>
<dbReference type="GO" id="GO:0000145">
    <property type="term" value="C:exocyst"/>
    <property type="evidence" value="ECO:0000318"/>
    <property type="project" value="GO_Central"/>
</dbReference>
<evidence type="ECO:0000256" key="4">
    <source>
        <dbReference type="ARBA" id="ARBA00022927"/>
    </source>
</evidence>